<dbReference type="RefSeq" id="WP_171159237.1">
    <property type="nucleotide sequence ID" value="NZ_CP053189.1"/>
</dbReference>
<dbReference type="AlphaFoldDB" id="A0A6M4PS94"/>
<dbReference type="SUPFAM" id="SSF48371">
    <property type="entry name" value="ARM repeat"/>
    <property type="match status" value="1"/>
</dbReference>
<sequence length="560" mass="61094">MADMLADLPSPEAATLMRQVGPLVAKELQALIEQHEAWRKAKAQPGAVVSDSSAEPRSPDEALQRLESLLEHWCEEGPEAAHAVVELLLASDNQLCRTIVERNTGAIPAIRETALAQAVLSSAWRRSTDRWPDWLGMLDPRSSIDDMTEEFDKLLGALWERASKRDDVPEPEVVSRAADSLTRLFDNQPPDRCPHITPFVLPSLSRPSTDEEAAEQLRLLGVLQPLESGGLVKRRDFVSHQAAALTELLADGNDLVVSHDTAILAYVESLLNDCLRDVDSPGSPPLSADAARALVNAIDNSGWIPELEHTRLRVRARHLLLTGGIDRRGLQALPSAAEMATHARSRSDRVGETLAAWIALEGPSVSELYTAVSAGLRHQSPLQTDATLLQAVASRLADLPAQDQAGFWTDLLGGPGTHLPEQTLTAAGWPSLSDAFTAELLIDRYTRASRNPDRRVVLDLWKVADVTSPAARRDLIQQILLPMLEVNQGAAEYAILYLPQLMQSVPKGMGKAVREAVEASGTKWSSLAQRGTKALKAVGYSTERTGLLKLRERITRSNDD</sequence>
<proteinExistence type="predicted"/>
<keyword evidence="2" id="KW-1185">Reference proteome</keyword>
<protein>
    <submittedName>
        <fullName evidence="1">Uncharacterized protein</fullName>
    </submittedName>
</protein>
<name>A0A6M4PS94_9ACTN</name>
<dbReference type="Proteomes" id="UP000502641">
    <property type="component" value="Chromosome"/>
</dbReference>
<dbReference type="KEGG" id="sarg:HKX69_33695"/>
<accession>A0A6M4PS94</accession>
<evidence type="ECO:0000313" key="1">
    <source>
        <dbReference type="EMBL" id="QJS13842.1"/>
    </source>
</evidence>
<evidence type="ECO:0000313" key="2">
    <source>
        <dbReference type="Proteomes" id="UP000502641"/>
    </source>
</evidence>
<dbReference type="InterPro" id="IPR016024">
    <property type="entry name" value="ARM-type_fold"/>
</dbReference>
<dbReference type="EMBL" id="CP053189">
    <property type="protein sequence ID" value="QJS13842.1"/>
    <property type="molecule type" value="Genomic_DNA"/>
</dbReference>
<reference evidence="1 2" key="1">
    <citation type="submission" date="2020-05" db="EMBL/GenBank/DDBJ databases">
        <authorList>
            <person name="Li K."/>
        </authorList>
    </citation>
    <scope>NUCLEOTIDE SEQUENCE [LARGE SCALE GENOMIC DNA]</scope>
    <source>
        <strain evidence="2">jing01</strain>
    </source>
</reference>
<gene>
    <name evidence="1" type="ORF">HKX69_33695</name>
</gene>
<organism evidence="1 2">
    <name type="scientific">Streptomyces argyrophylli</name>
    <dbReference type="NCBI Taxonomy" id="2726118"/>
    <lineage>
        <taxon>Bacteria</taxon>
        <taxon>Bacillati</taxon>
        <taxon>Actinomycetota</taxon>
        <taxon>Actinomycetes</taxon>
        <taxon>Kitasatosporales</taxon>
        <taxon>Streptomycetaceae</taxon>
        <taxon>Streptomyces</taxon>
    </lineage>
</organism>